<gene>
    <name evidence="2" type="ORF">DPMN_040339</name>
</gene>
<dbReference type="AlphaFoldDB" id="A0A9D4HSZ1"/>
<feature type="region of interest" description="Disordered" evidence="1">
    <location>
        <begin position="58"/>
        <end position="78"/>
    </location>
</feature>
<protein>
    <submittedName>
        <fullName evidence="2">Uncharacterized protein</fullName>
    </submittedName>
</protein>
<accession>A0A9D4HSZ1</accession>
<evidence type="ECO:0000256" key="1">
    <source>
        <dbReference type="SAM" id="MobiDB-lite"/>
    </source>
</evidence>
<keyword evidence="3" id="KW-1185">Reference proteome</keyword>
<name>A0A9D4HSZ1_DREPO</name>
<comment type="caution">
    <text evidence="2">The sequence shown here is derived from an EMBL/GenBank/DDBJ whole genome shotgun (WGS) entry which is preliminary data.</text>
</comment>
<sequence>MVSRRIGLNRNVYKTAADRQISSRSIWEITLDASFKRCCPGCRVPIVEVQRIRDDKSAVAEDNRGLAGPGNCGRQKLR</sequence>
<dbReference type="Proteomes" id="UP000828390">
    <property type="component" value="Unassembled WGS sequence"/>
</dbReference>
<evidence type="ECO:0000313" key="3">
    <source>
        <dbReference type="Proteomes" id="UP000828390"/>
    </source>
</evidence>
<reference evidence="2" key="2">
    <citation type="submission" date="2020-11" db="EMBL/GenBank/DDBJ databases">
        <authorList>
            <person name="McCartney M.A."/>
            <person name="Auch B."/>
            <person name="Kono T."/>
            <person name="Mallez S."/>
            <person name="Becker A."/>
            <person name="Gohl D.M."/>
            <person name="Silverstein K.A.T."/>
            <person name="Koren S."/>
            <person name="Bechman K.B."/>
            <person name="Herman A."/>
            <person name="Abrahante J.E."/>
            <person name="Garbe J."/>
        </authorList>
    </citation>
    <scope>NUCLEOTIDE SEQUENCE</scope>
    <source>
        <strain evidence="2">Duluth1</strain>
        <tissue evidence="2">Whole animal</tissue>
    </source>
</reference>
<proteinExistence type="predicted"/>
<reference evidence="2" key="1">
    <citation type="journal article" date="2019" name="bioRxiv">
        <title>The Genome of the Zebra Mussel, Dreissena polymorpha: A Resource for Invasive Species Research.</title>
        <authorList>
            <person name="McCartney M.A."/>
            <person name="Auch B."/>
            <person name="Kono T."/>
            <person name="Mallez S."/>
            <person name="Zhang Y."/>
            <person name="Obille A."/>
            <person name="Becker A."/>
            <person name="Abrahante J.E."/>
            <person name="Garbe J."/>
            <person name="Badalamenti J.P."/>
            <person name="Herman A."/>
            <person name="Mangelson H."/>
            <person name="Liachko I."/>
            <person name="Sullivan S."/>
            <person name="Sone E.D."/>
            <person name="Koren S."/>
            <person name="Silverstein K.A.T."/>
            <person name="Beckman K.B."/>
            <person name="Gohl D.M."/>
        </authorList>
    </citation>
    <scope>NUCLEOTIDE SEQUENCE</scope>
    <source>
        <strain evidence="2">Duluth1</strain>
        <tissue evidence="2">Whole animal</tissue>
    </source>
</reference>
<evidence type="ECO:0000313" key="2">
    <source>
        <dbReference type="EMBL" id="KAH3733900.1"/>
    </source>
</evidence>
<dbReference type="EMBL" id="JAIWYP010000011">
    <property type="protein sequence ID" value="KAH3733900.1"/>
    <property type="molecule type" value="Genomic_DNA"/>
</dbReference>
<organism evidence="2 3">
    <name type="scientific">Dreissena polymorpha</name>
    <name type="common">Zebra mussel</name>
    <name type="synonym">Mytilus polymorpha</name>
    <dbReference type="NCBI Taxonomy" id="45954"/>
    <lineage>
        <taxon>Eukaryota</taxon>
        <taxon>Metazoa</taxon>
        <taxon>Spiralia</taxon>
        <taxon>Lophotrochozoa</taxon>
        <taxon>Mollusca</taxon>
        <taxon>Bivalvia</taxon>
        <taxon>Autobranchia</taxon>
        <taxon>Heteroconchia</taxon>
        <taxon>Euheterodonta</taxon>
        <taxon>Imparidentia</taxon>
        <taxon>Neoheterodontei</taxon>
        <taxon>Myida</taxon>
        <taxon>Dreissenoidea</taxon>
        <taxon>Dreissenidae</taxon>
        <taxon>Dreissena</taxon>
    </lineage>
</organism>